<dbReference type="PANTHER" id="PTHR43452">
    <property type="entry name" value="PYRUVATE DECARBOXYLASE"/>
    <property type="match status" value="1"/>
</dbReference>
<feature type="compositionally biased region" description="Low complexity" evidence="6">
    <location>
        <begin position="29"/>
        <end position="45"/>
    </location>
</feature>
<gene>
    <name evidence="8" type="ORF">RHSIM_Rhsim06G0200000</name>
</gene>
<reference evidence="8" key="1">
    <citation type="submission" date="2019-11" db="EMBL/GenBank/DDBJ databases">
        <authorList>
            <person name="Liu Y."/>
            <person name="Hou J."/>
            <person name="Li T.-Q."/>
            <person name="Guan C.-H."/>
            <person name="Wu X."/>
            <person name="Wu H.-Z."/>
            <person name="Ling F."/>
            <person name="Zhang R."/>
            <person name="Shi X.-G."/>
            <person name="Ren J.-P."/>
            <person name="Chen E.-F."/>
            <person name="Sun J.-M."/>
        </authorList>
    </citation>
    <scope>NUCLEOTIDE SEQUENCE</scope>
    <source>
        <strain evidence="8">Adult_tree_wgs_1</strain>
        <tissue evidence="8">Leaves</tissue>
    </source>
</reference>
<keyword evidence="4" id="KW-0460">Magnesium</keyword>
<comment type="similarity">
    <text evidence="2">Belongs to the TPP enzyme family.</text>
</comment>
<dbReference type="PANTHER" id="PTHR43452:SF6">
    <property type="entry name" value="PYRUVATE DECARBOXYLASE 2"/>
    <property type="match status" value="1"/>
</dbReference>
<dbReference type="GO" id="GO:0030976">
    <property type="term" value="F:thiamine pyrophosphate binding"/>
    <property type="evidence" value="ECO:0007669"/>
    <property type="project" value="InterPro"/>
</dbReference>
<keyword evidence="3" id="KW-0479">Metal-binding</keyword>
<dbReference type="EMBL" id="WJXA01000006">
    <property type="protein sequence ID" value="KAF7141265.1"/>
    <property type="molecule type" value="Genomic_DNA"/>
</dbReference>
<comment type="caution">
    <text evidence="8">The sequence shown here is derived from an EMBL/GenBank/DDBJ whole genome shotgun (WGS) entry which is preliminary data.</text>
</comment>
<keyword evidence="9" id="KW-1185">Reference proteome</keyword>
<evidence type="ECO:0000256" key="6">
    <source>
        <dbReference type="SAM" id="MobiDB-lite"/>
    </source>
</evidence>
<feature type="region of interest" description="Disordered" evidence="6">
    <location>
        <begin position="1"/>
        <end position="45"/>
    </location>
</feature>
<keyword evidence="5" id="KW-0786">Thiamine pyrophosphate</keyword>
<evidence type="ECO:0000256" key="1">
    <source>
        <dbReference type="ARBA" id="ARBA00001964"/>
    </source>
</evidence>
<evidence type="ECO:0000256" key="5">
    <source>
        <dbReference type="ARBA" id="ARBA00023052"/>
    </source>
</evidence>
<evidence type="ECO:0000256" key="2">
    <source>
        <dbReference type="ARBA" id="ARBA00007812"/>
    </source>
</evidence>
<dbReference type="AlphaFoldDB" id="A0A834GT82"/>
<proteinExistence type="inferred from homology"/>
<name>A0A834GT82_RHOSS</name>
<evidence type="ECO:0000256" key="3">
    <source>
        <dbReference type="ARBA" id="ARBA00022723"/>
    </source>
</evidence>
<comment type="cofactor">
    <cofactor evidence="1">
        <name>thiamine diphosphate</name>
        <dbReference type="ChEBI" id="CHEBI:58937"/>
    </cofactor>
</comment>
<dbReference type="Gene3D" id="3.40.50.1220">
    <property type="entry name" value="TPP-binding domain"/>
    <property type="match status" value="1"/>
</dbReference>
<dbReference type="GO" id="GO:0000287">
    <property type="term" value="F:magnesium ion binding"/>
    <property type="evidence" value="ECO:0007669"/>
    <property type="project" value="InterPro"/>
</dbReference>
<dbReference type="InterPro" id="IPR012000">
    <property type="entry name" value="Thiamin_PyroP_enz_cen_dom"/>
</dbReference>
<protein>
    <recommendedName>
        <fullName evidence="7">Thiamine pyrophosphate enzyme central domain-containing protein</fullName>
    </recommendedName>
</protein>
<evidence type="ECO:0000256" key="4">
    <source>
        <dbReference type="ARBA" id="ARBA00022842"/>
    </source>
</evidence>
<dbReference type="Proteomes" id="UP000626092">
    <property type="component" value="Unassembled WGS sequence"/>
</dbReference>
<dbReference type="SUPFAM" id="SSF52467">
    <property type="entry name" value="DHS-like NAD/FAD-binding domain"/>
    <property type="match status" value="1"/>
</dbReference>
<evidence type="ECO:0000313" key="8">
    <source>
        <dbReference type="EMBL" id="KAF7141265.1"/>
    </source>
</evidence>
<dbReference type="OrthoDB" id="1726902at2759"/>
<dbReference type="InterPro" id="IPR012110">
    <property type="entry name" value="PDC/IPDC-like"/>
</dbReference>
<dbReference type="GO" id="GO:0004737">
    <property type="term" value="F:pyruvate decarboxylase activity"/>
    <property type="evidence" value="ECO:0007669"/>
    <property type="project" value="TreeGrafter"/>
</dbReference>
<dbReference type="Pfam" id="PF00205">
    <property type="entry name" value="TPP_enzyme_M"/>
    <property type="match status" value="1"/>
</dbReference>
<evidence type="ECO:0000259" key="7">
    <source>
        <dbReference type="Pfam" id="PF00205"/>
    </source>
</evidence>
<dbReference type="GO" id="GO:0000949">
    <property type="term" value="P:aromatic amino acid family catabolic process to alcohol via Ehrlich pathway"/>
    <property type="evidence" value="ECO:0007669"/>
    <property type="project" value="TreeGrafter"/>
</dbReference>
<evidence type="ECO:0000313" key="9">
    <source>
        <dbReference type="Proteomes" id="UP000626092"/>
    </source>
</evidence>
<organism evidence="8 9">
    <name type="scientific">Rhododendron simsii</name>
    <name type="common">Sims's rhododendron</name>
    <dbReference type="NCBI Taxonomy" id="118357"/>
    <lineage>
        <taxon>Eukaryota</taxon>
        <taxon>Viridiplantae</taxon>
        <taxon>Streptophyta</taxon>
        <taxon>Embryophyta</taxon>
        <taxon>Tracheophyta</taxon>
        <taxon>Spermatophyta</taxon>
        <taxon>Magnoliopsida</taxon>
        <taxon>eudicotyledons</taxon>
        <taxon>Gunneridae</taxon>
        <taxon>Pentapetalae</taxon>
        <taxon>asterids</taxon>
        <taxon>Ericales</taxon>
        <taxon>Ericaceae</taxon>
        <taxon>Ericoideae</taxon>
        <taxon>Rhodoreae</taxon>
        <taxon>Rhododendron</taxon>
    </lineage>
</organism>
<feature type="domain" description="Thiamine pyrophosphate enzyme central" evidence="7">
    <location>
        <begin position="360"/>
        <end position="441"/>
    </location>
</feature>
<accession>A0A834GT82</accession>
<sequence length="442" mass="48107">MEDNNPTSSPPPPNSPSMMPALSSPPSPTTSSSPSSYATPTSSSPSIRTAIRDQIASLLCYLSLSLSVDLSKLQVRSPNFSPSPCSTKWTKTTAMKKATKKKHSRLRVGAEESTGNLSYWFVLSASAFCVAGAGTTTCWSYYSIACELGKVDNLIAFLWLEISLIVEFFYRATHIEDLVGSCRDLGSFCSCSWGHAWMSFCRWWALGVGARAGWCGDLSLWTPTSFMAVFSGFHCTASSLQVLCLPGRSYCPAWVFFCVGASSLMMDSLGVDVVLLRRCELFRGNPMYLAGTRLNHSAKATLWASGDAFLIMASGDAFLIMVRPHGFWVVMDIELGQFREPIRFALSPRLSNKMGLEAAVEAAATFLDKAVKPVMVGGPKLRVAKAYDAFVELADDSSYAVPVMPSAKGMFPEHRPHFIRTYYGAVGTAYAEDAVTKYGCDC</sequence>
<dbReference type="InterPro" id="IPR029035">
    <property type="entry name" value="DHS-like_NAD/FAD-binding_dom"/>
</dbReference>
<dbReference type="GO" id="GO:0005829">
    <property type="term" value="C:cytosol"/>
    <property type="evidence" value="ECO:0007669"/>
    <property type="project" value="TreeGrafter"/>
</dbReference>